<dbReference type="VEuPathDB" id="FungiDB:MYCFIDRAFT_202155"/>
<evidence type="ECO:0000256" key="4">
    <source>
        <dbReference type="ARBA" id="ARBA00022540"/>
    </source>
</evidence>
<reference evidence="11 12" key="1">
    <citation type="journal article" date="2012" name="PLoS Pathog.">
        <title>Diverse lifestyles and strategies of plant pathogenesis encoded in the genomes of eighteen Dothideomycetes fungi.</title>
        <authorList>
            <person name="Ohm R.A."/>
            <person name="Feau N."/>
            <person name="Henrissat B."/>
            <person name="Schoch C.L."/>
            <person name="Horwitz B.A."/>
            <person name="Barry K.W."/>
            <person name="Condon B.J."/>
            <person name="Copeland A.C."/>
            <person name="Dhillon B."/>
            <person name="Glaser F."/>
            <person name="Hesse C.N."/>
            <person name="Kosti I."/>
            <person name="LaButti K."/>
            <person name="Lindquist E.A."/>
            <person name="Lucas S."/>
            <person name="Salamov A.A."/>
            <person name="Bradshaw R.E."/>
            <person name="Ciuffetti L."/>
            <person name="Hamelin R.C."/>
            <person name="Kema G.H.J."/>
            <person name="Lawrence C."/>
            <person name="Scott J.A."/>
            <person name="Spatafora J.W."/>
            <person name="Turgeon B.G."/>
            <person name="de Wit P.J.G.M."/>
            <person name="Zhong S."/>
            <person name="Goodwin S.B."/>
            <person name="Grigoriev I.V."/>
        </authorList>
    </citation>
    <scope>NUCLEOTIDE SEQUENCE [LARGE SCALE GENOMIC DNA]</scope>
    <source>
        <strain evidence="11 12">CIRAD86</strain>
    </source>
</reference>
<keyword evidence="12" id="KW-1185">Reference proteome</keyword>
<dbReference type="PANTHER" id="PTHR10233:SF14">
    <property type="entry name" value="TRANSLATION INITIATION FACTOR EIF-2B SUBUNIT DELTA"/>
    <property type="match status" value="1"/>
</dbReference>
<feature type="region of interest" description="Disordered" evidence="10">
    <location>
        <begin position="428"/>
        <end position="453"/>
    </location>
</feature>
<keyword evidence="4" id="KW-0396">Initiation factor</keyword>
<dbReference type="InterPro" id="IPR000649">
    <property type="entry name" value="IF-2B-related"/>
</dbReference>
<dbReference type="InterPro" id="IPR037171">
    <property type="entry name" value="NagB/RpiA_transferase-like"/>
</dbReference>
<evidence type="ECO:0000256" key="3">
    <source>
        <dbReference type="ARBA" id="ARBA00022490"/>
    </source>
</evidence>
<feature type="compositionally biased region" description="Polar residues" evidence="10">
    <location>
        <begin position="59"/>
        <end position="77"/>
    </location>
</feature>
<evidence type="ECO:0000256" key="5">
    <source>
        <dbReference type="ARBA" id="ARBA00022917"/>
    </source>
</evidence>
<evidence type="ECO:0000256" key="6">
    <source>
        <dbReference type="ARBA" id="ARBA00044147"/>
    </source>
</evidence>
<dbReference type="eggNOG" id="KOG1467">
    <property type="taxonomic scope" value="Eukaryota"/>
</dbReference>
<comment type="similarity">
    <text evidence="2 9">Belongs to the eIF-2B alpha/beta/delta subunits family.</text>
</comment>
<feature type="compositionally biased region" description="Low complexity" evidence="10">
    <location>
        <begin position="78"/>
        <end position="104"/>
    </location>
</feature>
<sequence>MSEQQQPDVLKAPTEPKAETPAPAEGEQKLSPAELKKRAKAEKQARRAAEKEAKGEPTDNASPAVNGNVNSGSSKAPQQGSDGSQQQPQKGKQQQSQQKGQQKQGGHERKPSGQLAGQMPVRTRRGSQSAPKEQSKKQDSKNVELFSHLYSQPRRTNIDGASKDVHPSVVALGFQIASYEICGSSARCVGMLHAFKDAIAEYTTPAGTSLARHMTAHHLSPQIDYLKSCRPISESMGNAIRWLKKLIAEVDPSTPDYEAIEFLCDSIDQFIRERIMVTDQAISASACKLIKDGSVVLTYAKSAIIEKTILRAHGEGKDFRVVCVDSRPLFEGKKLATSLMHAGLQVEYVPFSGLNRAVADATVVLLGAHSMLSNGRLQSRIGTAAVAMAAHRADVPVIVCCESVKFSGKVALDSIVLNEIAPAEELLFPQPPAPAPAPSTTGKGSKNEDSDEPKLKTLNDWKEIPNLQILNLMYDVTPAEYIRMVICEYGSVPPSSVPVVHRLANEGE</sequence>
<dbReference type="OrthoDB" id="10254737at2759"/>
<dbReference type="GO" id="GO:0005085">
    <property type="term" value="F:guanyl-nucleotide exchange factor activity"/>
    <property type="evidence" value="ECO:0007669"/>
    <property type="project" value="EnsemblFungi"/>
</dbReference>
<evidence type="ECO:0000256" key="8">
    <source>
        <dbReference type="ARBA" id="ARBA00046432"/>
    </source>
</evidence>
<keyword evidence="3" id="KW-0963">Cytoplasm</keyword>
<evidence type="ECO:0000256" key="7">
    <source>
        <dbReference type="ARBA" id="ARBA00044356"/>
    </source>
</evidence>
<feature type="compositionally biased region" description="Basic and acidic residues" evidence="10">
    <location>
        <begin position="133"/>
        <end position="142"/>
    </location>
</feature>
<evidence type="ECO:0000256" key="10">
    <source>
        <dbReference type="SAM" id="MobiDB-lite"/>
    </source>
</evidence>
<dbReference type="Gene3D" id="3.40.50.10470">
    <property type="entry name" value="Translation initiation factor eif-2b, domain 2"/>
    <property type="match status" value="1"/>
</dbReference>
<comment type="subunit">
    <text evidence="8">Component of the translation initiation factor 2B (eIF2B) complex which is a heterodecamer of two sets of five different subunits: alpha, beta, gamma, delta and epsilon. Subunits alpha, beta and delta comprise a regulatory subcomplex and subunits epsilon and gamma comprise a catalytic subcomplex. Within the complex, the hexameric regulatory complex resides at the center, with the two heterodimeric catalytic subcomplexes bound on opposite sides.</text>
</comment>
<feature type="compositionally biased region" description="Basic and acidic residues" evidence="10">
    <location>
        <begin position="41"/>
        <end position="57"/>
    </location>
</feature>
<organism evidence="11 12">
    <name type="scientific">Pseudocercospora fijiensis (strain CIRAD86)</name>
    <name type="common">Black leaf streak disease fungus</name>
    <name type="synonym">Mycosphaerella fijiensis</name>
    <dbReference type="NCBI Taxonomy" id="383855"/>
    <lineage>
        <taxon>Eukaryota</taxon>
        <taxon>Fungi</taxon>
        <taxon>Dikarya</taxon>
        <taxon>Ascomycota</taxon>
        <taxon>Pezizomycotina</taxon>
        <taxon>Dothideomycetes</taxon>
        <taxon>Dothideomycetidae</taxon>
        <taxon>Mycosphaerellales</taxon>
        <taxon>Mycosphaerellaceae</taxon>
        <taxon>Pseudocercospora</taxon>
    </lineage>
</organism>
<evidence type="ECO:0000313" key="11">
    <source>
        <dbReference type="EMBL" id="EME85486.1"/>
    </source>
</evidence>
<protein>
    <recommendedName>
        <fullName evidence="6">Translation initiation factor eIF2B subunit delta</fullName>
    </recommendedName>
    <alternativeName>
        <fullName evidence="7">eIF2B GDP-GTP exchange factor subunit delta</fullName>
    </alternativeName>
</protein>
<dbReference type="KEGG" id="pfj:MYCFIDRAFT_202155"/>
<dbReference type="InterPro" id="IPR042529">
    <property type="entry name" value="IF_2B-like_C"/>
</dbReference>
<keyword evidence="5" id="KW-0648">Protein biosynthesis</keyword>
<dbReference type="GO" id="GO:0002183">
    <property type="term" value="P:cytoplasmic translational initiation"/>
    <property type="evidence" value="ECO:0007669"/>
    <property type="project" value="EnsemblFungi"/>
</dbReference>
<dbReference type="GO" id="GO:0005851">
    <property type="term" value="C:eukaryotic translation initiation factor 2B complex"/>
    <property type="evidence" value="ECO:0007669"/>
    <property type="project" value="EnsemblFungi"/>
</dbReference>
<evidence type="ECO:0000313" key="12">
    <source>
        <dbReference type="Proteomes" id="UP000016932"/>
    </source>
</evidence>
<dbReference type="Pfam" id="PF01008">
    <property type="entry name" value="IF-2B"/>
    <property type="match status" value="1"/>
</dbReference>
<dbReference type="GO" id="GO:0003743">
    <property type="term" value="F:translation initiation factor activity"/>
    <property type="evidence" value="ECO:0007669"/>
    <property type="project" value="UniProtKB-KW"/>
</dbReference>
<proteinExistence type="inferred from homology"/>
<evidence type="ECO:0000256" key="9">
    <source>
        <dbReference type="RuleBase" id="RU003814"/>
    </source>
</evidence>
<gene>
    <name evidence="11" type="ORF">MYCFIDRAFT_202155</name>
</gene>
<dbReference type="Proteomes" id="UP000016932">
    <property type="component" value="Unassembled WGS sequence"/>
</dbReference>
<dbReference type="PANTHER" id="PTHR10233">
    <property type="entry name" value="TRANSLATION INITIATION FACTOR EIF-2B"/>
    <property type="match status" value="1"/>
</dbReference>
<evidence type="ECO:0000256" key="2">
    <source>
        <dbReference type="ARBA" id="ARBA00007251"/>
    </source>
</evidence>
<dbReference type="EMBL" id="KB446556">
    <property type="protein sequence ID" value="EME85486.1"/>
    <property type="molecule type" value="Genomic_DNA"/>
</dbReference>
<dbReference type="STRING" id="383855.M3ALL4"/>
<evidence type="ECO:0000256" key="1">
    <source>
        <dbReference type="ARBA" id="ARBA00004514"/>
    </source>
</evidence>
<dbReference type="GO" id="GO:0006446">
    <property type="term" value="P:regulation of translational initiation"/>
    <property type="evidence" value="ECO:0007669"/>
    <property type="project" value="EnsemblFungi"/>
</dbReference>
<dbReference type="GeneID" id="19336006"/>
<dbReference type="AlphaFoldDB" id="M3ALL4"/>
<dbReference type="HOGENOM" id="CLU_016218_3_0_1"/>
<feature type="region of interest" description="Disordered" evidence="10">
    <location>
        <begin position="1"/>
        <end position="143"/>
    </location>
</feature>
<accession>M3ALL4</accession>
<name>M3ALL4_PSEFD</name>
<comment type="subcellular location">
    <subcellularLocation>
        <location evidence="1">Cytoplasm</location>
        <location evidence="1">Cytosol</location>
    </subcellularLocation>
</comment>
<feature type="compositionally biased region" description="Low complexity" evidence="10">
    <location>
        <begin position="11"/>
        <end position="25"/>
    </location>
</feature>
<dbReference type="GO" id="GO:0005829">
    <property type="term" value="C:cytosol"/>
    <property type="evidence" value="ECO:0007669"/>
    <property type="project" value="UniProtKB-SubCell"/>
</dbReference>
<dbReference type="RefSeq" id="XP_007923082.1">
    <property type="nucleotide sequence ID" value="XM_007924891.1"/>
</dbReference>
<dbReference type="SUPFAM" id="SSF100950">
    <property type="entry name" value="NagB/RpiA/CoA transferase-like"/>
    <property type="match status" value="1"/>
</dbReference>